<dbReference type="SUPFAM" id="SSF88874">
    <property type="entry name" value="Receptor-binding domain of short tail fibre protein gp12"/>
    <property type="match status" value="1"/>
</dbReference>
<accession>A0A0B3RW68</accession>
<sequence length="180" mass="19209">MADPFLGQVTIFAGNFAPRGWAFCDGQLMPISQYSALFSILGTIYGGDGRTTFALPDLRGRMPIGPRHGPGLSDYREGQKGGAETRTLNITNMPSHNHAATAQMRAESRNGSVPDPSGNILAAGTNIFRPNSPSEDVVMDPAAVNVTVQNNGGQQPFNIMNPYLAINYIIALVGIFPSRS</sequence>
<dbReference type="InterPro" id="IPR011083">
    <property type="entry name" value="Phage_tail_collar_dom"/>
</dbReference>
<name>A0A0B3RW68_9RHOB</name>
<dbReference type="Pfam" id="PF07484">
    <property type="entry name" value="Collar"/>
    <property type="match status" value="1"/>
</dbReference>
<dbReference type="EMBL" id="JSUQ01000020">
    <property type="protein sequence ID" value="KHQ50953.1"/>
    <property type="molecule type" value="Genomic_DNA"/>
</dbReference>
<feature type="domain" description="Phage tail collar" evidence="1">
    <location>
        <begin position="7"/>
        <end position="63"/>
    </location>
</feature>
<dbReference type="OrthoDB" id="9810174at2"/>
<dbReference type="AlphaFoldDB" id="A0A0B3RW68"/>
<proteinExistence type="predicted"/>
<dbReference type="PATRIC" id="fig|1515334.3.peg.4350"/>
<dbReference type="RefSeq" id="WP_043145095.1">
    <property type="nucleotide sequence ID" value="NZ_JSUQ01000020.1"/>
</dbReference>
<evidence type="ECO:0000313" key="3">
    <source>
        <dbReference type="Proteomes" id="UP000030960"/>
    </source>
</evidence>
<keyword evidence="3" id="KW-1185">Reference proteome</keyword>
<organism evidence="2 3">
    <name type="scientific">Mameliella alba</name>
    <dbReference type="NCBI Taxonomy" id="561184"/>
    <lineage>
        <taxon>Bacteria</taxon>
        <taxon>Pseudomonadati</taxon>
        <taxon>Pseudomonadota</taxon>
        <taxon>Alphaproteobacteria</taxon>
        <taxon>Rhodobacterales</taxon>
        <taxon>Roseobacteraceae</taxon>
        <taxon>Mameliella</taxon>
    </lineage>
</organism>
<evidence type="ECO:0000259" key="1">
    <source>
        <dbReference type="Pfam" id="PF07484"/>
    </source>
</evidence>
<evidence type="ECO:0000313" key="2">
    <source>
        <dbReference type="EMBL" id="KHQ50953.1"/>
    </source>
</evidence>
<comment type="caution">
    <text evidence="2">The sequence shown here is derived from an EMBL/GenBank/DDBJ whole genome shotgun (WGS) entry which is preliminary data.</text>
</comment>
<protein>
    <submittedName>
        <fullName evidence="2">Phage Tail Collar</fullName>
    </submittedName>
</protein>
<dbReference type="Gene3D" id="3.90.1340.10">
    <property type="entry name" value="Phage tail collar domain"/>
    <property type="match status" value="1"/>
</dbReference>
<dbReference type="Proteomes" id="UP000030960">
    <property type="component" value="Unassembled WGS sequence"/>
</dbReference>
<gene>
    <name evidence="2" type="ORF">OA50_04320</name>
</gene>
<dbReference type="InterPro" id="IPR037053">
    <property type="entry name" value="Phage_tail_collar_dom_sf"/>
</dbReference>
<dbReference type="STRING" id="561184.SAMN05216376_102483"/>
<reference evidence="2 3" key="1">
    <citation type="submission" date="2014-10" db="EMBL/GenBank/DDBJ databases">
        <title>Genome sequence of Ponticoccus sp. strain UMTAT08 isolated from clonal culture of toxic dinoflagellate Alexandrium tamiyavanichii.</title>
        <authorList>
            <person name="Gan H.Y."/>
            <person name="Muhd D.-D."/>
            <person name="Mohd Noor M.E."/>
            <person name="Yeong Y.S."/>
            <person name="Usup G."/>
        </authorList>
    </citation>
    <scope>NUCLEOTIDE SEQUENCE [LARGE SCALE GENOMIC DNA]</scope>
    <source>
        <strain evidence="2 3">UMTAT08</strain>
    </source>
</reference>